<keyword evidence="1" id="KW-1185">Reference proteome</keyword>
<name>A0A6J0KAB5_RAPSA</name>
<evidence type="ECO:0000313" key="5">
    <source>
        <dbReference type="RefSeq" id="XP_018443915.1"/>
    </source>
</evidence>
<dbReference type="RefSeq" id="XP_018443911.1">
    <property type="nucleotide sequence ID" value="XM_018588409.2"/>
</dbReference>
<evidence type="ECO:0000313" key="3">
    <source>
        <dbReference type="RefSeq" id="XP_018443913.1"/>
    </source>
</evidence>
<dbReference type="RefSeq" id="XP_018443915.1">
    <property type="nucleotide sequence ID" value="XM_018588413.2"/>
</dbReference>
<dbReference type="RefSeq" id="XP_018443913.1">
    <property type="nucleotide sequence ID" value="XM_018588411.2"/>
</dbReference>
<reference evidence="1" key="1">
    <citation type="journal article" date="2019" name="Database">
        <title>The radish genome database (RadishGD): an integrated information resource for radish genomics.</title>
        <authorList>
            <person name="Yu H.J."/>
            <person name="Baek S."/>
            <person name="Lee Y.J."/>
            <person name="Cho A."/>
            <person name="Mun J.H."/>
        </authorList>
    </citation>
    <scope>NUCLEOTIDE SEQUENCE [LARGE SCALE GENOMIC DNA]</scope>
    <source>
        <strain evidence="1">cv. WK10039</strain>
    </source>
</reference>
<protein>
    <submittedName>
        <fullName evidence="2 3">Uncharacterized protein LOC108815885 isoform X1</fullName>
    </submittedName>
</protein>
<evidence type="ECO:0000313" key="2">
    <source>
        <dbReference type="RefSeq" id="XP_018443911.1"/>
    </source>
</evidence>
<evidence type="ECO:0000313" key="1">
    <source>
        <dbReference type="Proteomes" id="UP000504610"/>
    </source>
</evidence>
<dbReference type="AlphaFoldDB" id="A0A6J0KAB5"/>
<dbReference type="RefSeq" id="XP_018443914.1">
    <property type="nucleotide sequence ID" value="XM_018588412.2"/>
</dbReference>
<evidence type="ECO:0000313" key="4">
    <source>
        <dbReference type="RefSeq" id="XP_018443914.1"/>
    </source>
</evidence>
<gene>
    <name evidence="2 3 4 5" type="primary">LOC108815885</name>
</gene>
<reference evidence="2 3" key="2">
    <citation type="submission" date="2025-04" db="UniProtKB">
        <authorList>
            <consortium name="RefSeq"/>
        </authorList>
    </citation>
    <scope>IDENTIFICATION</scope>
    <source>
        <tissue evidence="2 3">Leaf</tissue>
    </source>
</reference>
<dbReference type="OrthoDB" id="1715978at2759"/>
<proteinExistence type="predicted"/>
<organism evidence="1 4">
    <name type="scientific">Raphanus sativus</name>
    <name type="common">Radish</name>
    <name type="synonym">Raphanus raphanistrum var. sativus</name>
    <dbReference type="NCBI Taxonomy" id="3726"/>
    <lineage>
        <taxon>Eukaryota</taxon>
        <taxon>Viridiplantae</taxon>
        <taxon>Streptophyta</taxon>
        <taxon>Embryophyta</taxon>
        <taxon>Tracheophyta</taxon>
        <taxon>Spermatophyta</taxon>
        <taxon>Magnoliopsida</taxon>
        <taxon>eudicotyledons</taxon>
        <taxon>Gunneridae</taxon>
        <taxon>Pentapetalae</taxon>
        <taxon>rosids</taxon>
        <taxon>malvids</taxon>
        <taxon>Brassicales</taxon>
        <taxon>Brassicaceae</taxon>
        <taxon>Brassiceae</taxon>
        <taxon>Raphanus</taxon>
    </lineage>
</organism>
<dbReference type="Proteomes" id="UP000504610">
    <property type="component" value="Chromosome 7"/>
</dbReference>
<dbReference type="GeneID" id="108815885"/>
<accession>A0A6J0KAB5</accession>
<dbReference type="InterPro" id="IPR035969">
    <property type="entry name" value="Rab-GAP_TBC_sf"/>
</dbReference>
<sequence>MCSGGGEVKQWSCVKAGVVSLQKVRSFVRDLTSLVFHSHTFRLLSLLAKCLSQRSGRRLLIVKEEFLVSKKALKLISLGGIDPSIRAEVWKFLLGCYELSSTSEHRNQLRLARSTMTCSSNARRCIQAWELVRLPMLWGLKSWICGNLIEMSR</sequence>
<dbReference type="SUPFAM" id="SSF47923">
    <property type="entry name" value="Ypt/Rab-GAP domain of gyp1p"/>
    <property type="match status" value="1"/>
</dbReference>
<dbReference type="KEGG" id="rsz:108815885"/>